<dbReference type="OrthoDB" id="5291790at2"/>
<comment type="subcellular location">
    <subcellularLocation>
        <location evidence="1">Endomembrane system</location>
        <topology evidence="1">Multi-pass membrane protein</topology>
    </subcellularLocation>
</comment>
<evidence type="ECO:0000313" key="10">
    <source>
        <dbReference type="Proteomes" id="UP000238823"/>
    </source>
</evidence>
<dbReference type="InterPro" id="IPR051689">
    <property type="entry name" value="Sterol_desaturase/TMEM195"/>
</dbReference>
<dbReference type="InterPro" id="IPR006694">
    <property type="entry name" value="Fatty_acid_hydroxylase"/>
</dbReference>
<evidence type="ECO:0000256" key="3">
    <source>
        <dbReference type="ARBA" id="ARBA00022989"/>
    </source>
</evidence>
<keyword evidence="6 7" id="KW-0472">Membrane</keyword>
<evidence type="ECO:0000256" key="2">
    <source>
        <dbReference type="ARBA" id="ARBA00022692"/>
    </source>
</evidence>
<proteinExistence type="predicted"/>
<dbReference type="GO" id="GO:0016020">
    <property type="term" value="C:membrane"/>
    <property type="evidence" value="ECO:0007669"/>
    <property type="project" value="GOC"/>
</dbReference>
<dbReference type="AlphaFoldDB" id="A0A2S9YVA7"/>
<protein>
    <submittedName>
        <fullName evidence="9">Fatty acid hydroxylase superfamily protein</fullName>
    </submittedName>
</protein>
<dbReference type="GO" id="GO:0008610">
    <property type="term" value="P:lipid biosynthetic process"/>
    <property type="evidence" value="ECO:0007669"/>
    <property type="project" value="InterPro"/>
</dbReference>
<feature type="domain" description="Fatty acid hydroxylase" evidence="8">
    <location>
        <begin position="93"/>
        <end position="226"/>
    </location>
</feature>
<feature type="transmembrane region" description="Helical" evidence="7">
    <location>
        <begin position="146"/>
        <end position="168"/>
    </location>
</feature>
<evidence type="ECO:0000256" key="5">
    <source>
        <dbReference type="ARBA" id="ARBA00023098"/>
    </source>
</evidence>
<dbReference type="GO" id="GO:0012505">
    <property type="term" value="C:endomembrane system"/>
    <property type="evidence" value="ECO:0007669"/>
    <property type="project" value="UniProtKB-SubCell"/>
</dbReference>
<feature type="transmembrane region" description="Helical" evidence="7">
    <location>
        <begin position="88"/>
        <end position="106"/>
    </location>
</feature>
<comment type="caution">
    <text evidence="9">The sequence shown here is derived from an EMBL/GenBank/DDBJ whole genome shotgun (WGS) entry which is preliminary data.</text>
</comment>
<keyword evidence="5" id="KW-0443">Lipid metabolism</keyword>
<accession>A0A2S9YVA7</accession>
<keyword evidence="3 7" id="KW-1133">Transmembrane helix</keyword>
<sequence>MNDLRMTEEHGINPIAFAVPLFLASILIEAAIAKRQGRQGYYFFGTALADVTSGTVFQVLEVFFKFVPLLVYAWVVERYALIDWGESTWGLFFTALLLVDFMYYWWHRESHVINLLWAVHGVHHQSEDFNLAVALRQPIFEPITWFFFYIPLALLGIPVEVFLAAYALDLLYQFFIHTELVRKLPAPIEWVFNTPSHHRVHHGVQDQYLDKNYGGILVIWDRMFGTFEAEDERVIYGTTVPVHSYNPLWTNFNYFQHMASLARQATRLRDKLWVWFAHPAWLPQGVERDANELKRLKSDKYRPEVAPELVWYLSGHYLLLGALILVFLMFEASFGWGQRAAGCTAIVMSTVVFLGLVEGKRWAEWMELARGPVVAGAVVWLAALWLQGWVLVGIGALVLVVMWGSWNVWRARVRGAGAA</sequence>
<dbReference type="GO" id="GO:0050479">
    <property type="term" value="F:glyceryl-ether monooxygenase activity"/>
    <property type="evidence" value="ECO:0007669"/>
    <property type="project" value="TreeGrafter"/>
</dbReference>
<evidence type="ECO:0000256" key="6">
    <source>
        <dbReference type="ARBA" id="ARBA00023136"/>
    </source>
</evidence>
<dbReference type="GO" id="GO:0006643">
    <property type="term" value="P:membrane lipid metabolic process"/>
    <property type="evidence" value="ECO:0007669"/>
    <property type="project" value="TreeGrafter"/>
</dbReference>
<evidence type="ECO:0000256" key="7">
    <source>
        <dbReference type="SAM" id="Phobius"/>
    </source>
</evidence>
<dbReference type="PANTHER" id="PTHR21624:SF1">
    <property type="entry name" value="ALKYLGLYCEROL MONOOXYGENASE"/>
    <property type="match status" value="1"/>
</dbReference>
<dbReference type="EMBL" id="PVNL01000031">
    <property type="protein sequence ID" value="PRQ09014.1"/>
    <property type="molecule type" value="Genomic_DNA"/>
</dbReference>
<keyword evidence="4" id="KW-0560">Oxidoreductase</keyword>
<gene>
    <name evidence="9" type="ORF">ENSA7_12850</name>
</gene>
<reference evidence="9 10" key="1">
    <citation type="submission" date="2018-03" db="EMBL/GenBank/DDBJ databases">
        <title>Draft Genome Sequences of the Obligatory Marine Myxobacteria Enhygromyxa salina SWB007.</title>
        <authorList>
            <person name="Poehlein A."/>
            <person name="Moghaddam J.A."/>
            <person name="Harms H."/>
            <person name="Alanjari M."/>
            <person name="Koenig G.M."/>
            <person name="Daniel R."/>
            <person name="Schaeberle T.F."/>
        </authorList>
    </citation>
    <scope>NUCLEOTIDE SEQUENCE [LARGE SCALE GENOMIC DNA]</scope>
    <source>
        <strain evidence="9 10">SWB007</strain>
    </source>
</reference>
<dbReference type="Pfam" id="PF04116">
    <property type="entry name" value="FA_hydroxylase"/>
    <property type="match status" value="1"/>
</dbReference>
<evidence type="ECO:0000259" key="8">
    <source>
        <dbReference type="Pfam" id="PF04116"/>
    </source>
</evidence>
<feature type="transmembrane region" description="Helical" evidence="7">
    <location>
        <begin position="336"/>
        <end position="356"/>
    </location>
</feature>
<feature type="transmembrane region" description="Helical" evidence="7">
    <location>
        <begin position="12"/>
        <end position="33"/>
    </location>
</feature>
<feature type="transmembrane region" description="Helical" evidence="7">
    <location>
        <begin position="63"/>
        <end position="81"/>
    </location>
</feature>
<dbReference type="PANTHER" id="PTHR21624">
    <property type="entry name" value="STEROL DESATURASE-RELATED PROTEIN"/>
    <property type="match status" value="1"/>
</dbReference>
<evidence type="ECO:0000256" key="4">
    <source>
        <dbReference type="ARBA" id="ARBA00023002"/>
    </source>
</evidence>
<feature type="transmembrane region" description="Helical" evidence="7">
    <location>
        <begin position="309"/>
        <end position="330"/>
    </location>
</feature>
<organism evidence="9 10">
    <name type="scientific">Enhygromyxa salina</name>
    <dbReference type="NCBI Taxonomy" id="215803"/>
    <lineage>
        <taxon>Bacteria</taxon>
        <taxon>Pseudomonadati</taxon>
        <taxon>Myxococcota</taxon>
        <taxon>Polyangia</taxon>
        <taxon>Nannocystales</taxon>
        <taxon>Nannocystaceae</taxon>
        <taxon>Enhygromyxa</taxon>
    </lineage>
</organism>
<evidence type="ECO:0000313" key="9">
    <source>
        <dbReference type="EMBL" id="PRQ09014.1"/>
    </source>
</evidence>
<keyword evidence="2 7" id="KW-0812">Transmembrane</keyword>
<dbReference type="GO" id="GO:0005506">
    <property type="term" value="F:iron ion binding"/>
    <property type="evidence" value="ECO:0007669"/>
    <property type="project" value="InterPro"/>
</dbReference>
<evidence type="ECO:0000256" key="1">
    <source>
        <dbReference type="ARBA" id="ARBA00004127"/>
    </source>
</evidence>
<dbReference type="Proteomes" id="UP000238823">
    <property type="component" value="Unassembled WGS sequence"/>
</dbReference>
<name>A0A2S9YVA7_9BACT</name>